<protein>
    <submittedName>
        <fullName evidence="1">1835_t:CDS:1</fullName>
    </submittedName>
</protein>
<organism evidence="1 2">
    <name type="scientific">Gigaspora margarita</name>
    <dbReference type="NCBI Taxonomy" id="4874"/>
    <lineage>
        <taxon>Eukaryota</taxon>
        <taxon>Fungi</taxon>
        <taxon>Fungi incertae sedis</taxon>
        <taxon>Mucoromycota</taxon>
        <taxon>Glomeromycotina</taxon>
        <taxon>Glomeromycetes</taxon>
        <taxon>Diversisporales</taxon>
        <taxon>Gigasporaceae</taxon>
        <taxon>Gigaspora</taxon>
    </lineage>
</organism>
<dbReference type="EMBL" id="CAJVQB010003082">
    <property type="protein sequence ID" value="CAG8597104.1"/>
    <property type="molecule type" value="Genomic_DNA"/>
</dbReference>
<reference evidence="1 2" key="1">
    <citation type="submission" date="2021-06" db="EMBL/GenBank/DDBJ databases">
        <authorList>
            <person name="Kallberg Y."/>
            <person name="Tangrot J."/>
            <person name="Rosling A."/>
        </authorList>
    </citation>
    <scope>NUCLEOTIDE SEQUENCE [LARGE SCALE GENOMIC DNA]</scope>
    <source>
        <strain evidence="1 2">120-4 pot B 10/14</strain>
    </source>
</reference>
<sequence length="155" mass="17775">MGQFAGYIHARSLPHIDAWTEFQPEQITTFYRRPSPTFSEPSKPKNAWTMPIPNKQSFHSVLCMLRHLLYIVDDVFPLNVGWALKENMKLGKKAGNLRAEDRYSPENMHASLEELAVIGELTFEEIPTIKTIKGWIGRYSANLKKRSVGKSTVRE</sequence>
<evidence type="ECO:0000313" key="2">
    <source>
        <dbReference type="Proteomes" id="UP000789901"/>
    </source>
</evidence>
<accession>A0ABN7UHD0</accession>
<evidence type="ECO:0000313" key="1">
    <source>
        <dbReference type="EMBL" id="CAG8597104.1"/>
    </source>
</evidence>
<keyword evidence="2" id="KW-1185">Reference proteome</keyword>
<gene>
    <name evidence="1" type="ORF">GMARGA_LOCUS6697</name>
</gene>
<name>A0ABN7UHD0_GIGMA</name>
<dbReference type="Proteomes" id="UP000789901">
    <property type="component" value="Unassembled WGS sequence"/>
</dbReference>
<comment type="caution">
    <text evidence="1">The sequence shown here is derived from an EMBL/GenBank/DDBJ whole genome shotgun (WGS) entry which is preliminary data.</text>
</comment>
<proteinExistence type="predicted"/>